<feature type="domain" description="TROVE" evidence="7">
    <location>
        <begin position="26"/>
        <end position="364"/>
    </location>
</feature>
<dbReference type="Pfam" id="PF25045">
    <property type="entry name" value="vWA_Ro60"/>
    <property type="match status" value="1"/>
</dbReference>
<dbReference type="Gene3D" id="3.40.50.410">
    <property type="entry name" value="von Willebrand factor, type A domain"/>
    <property type="match status" value="2"/>
</dbReference>
<dbReference type="PANTHER" id="PTHR14202">
    <property type="entry name" value="60 KDA RIBONUCLEOPROTEIN SSA/RO"/>
    <property type="match status" value="1"/>
</dbReference>
<keyword evidence="3" id="KW-0963">Cytoplasm</keyword>
<dbReference type="eggNOG" id="COG2304">
    <property type="taxonomic scope" value="Bacteria"/>
</dbReference>
<dbReference type="AlphaFoldDB" id="F8L6Y8"/>
<evidence type="ECO:0000256" key="3">
    <source>
        <dbReference type="ARBA" id="ARBA00022490"/>
    </source>
</evidence>
<reference key="1">
    <citation type="journal article" date="2011" name="Mol. Biol. Evol.">
        <title>Unity in variety -- the pan-genome of the Chlamydiae.</title>
        <authorList>
            <person name="Collingro A."/>
            <person name="Tischler P."/>
            <person name="Weinmaier T."/>
            <person name="Penz T."/>
            <person name="Heinz E."/>
            <person name="Brunham R.C."/>
            <person name="Read T.D."/>
            <person name="Bavoil P.M."/>
            <person name="Sachse K."/>
            <person name="Kahane S."/>
            <person name="Friedman M.G."/>
            <person name="Rattei T."/>
            <person name="Myers G.S.A."/>
            <person name="Horn M."/>
        </authorList>
    </citation>
    <scope>NUCLEOTIDE SEQUENCE</scope>
    <source>
        <strain>Z</strain>
    </source>
</reference>
<dbReference type="InterPro" id="IPR036465">
    <property type="entry name" value="vWFA_dom_sf"/>
</dbReference>
<dbReference type="EMBL" id="FR872582">
    <property type="protein sequence ID" value="CCB88498.1"/>
    <property type="molecule type" value="Genomic_DNA"/>
</dbReference>
<dbReference type="SUPFAM" id="SSF53300">
    <property type="entry name" value="vWA-like"/>
    <property type="match status" value="1"/>
</dbReference>
<gene>
    <name evidence="8" type="primary">TROVE2</name>
    <name evidence="8" type="ordered locus">SNE_A06210</name>
</gene>
<dbReference type="KEGG" id="sng:SNE_A06210"/>
<keyword evidence="9" id="KW-1185">Reference proteome</keyword>
<evidence type="ECO:0000256" key="4">
    <source>
        <dbReference type="ARBA" id="ARBA00022723"/>
    </source>
</evidence>
<proteinExistence type="inferred from homology"/>
<dbReference type="InterPro" id="IPR037214">
    <property type="entry name" value="TROVE_dom_sf"/>
</dbReference>
<dbReference type="PROSITE" id="PS50988">
    <property type="entry name" value="TROVE"/>
    <property type="match status" value="1"/>
</dbReference>
<keyword evidence="4" id="KW-0479">Metal-binding</keyword>
<keyword evidence="5" id="KW-0694">RNA-binding</keyword>
<comment type="similarity">
    <text evidence="2">Belongs to the Ro 60 kDa family.</text>
</comment>
<evidence type="ECO:0000256" key="5">
    <source>
        <dbReference type="ARBA" id="ARBA00022884"/>
    </source>
</evidence>
<comment type="subcellular location">
    <subcellularLocation>
        <location evidence="1">Cytoplasm</location>
    </subcellularLocation>
</comment>
<dbReference type="InterPro" id="IPR008858">
    <property type="entry name" value="TROVE_dom"/>
</dbReference>
<keyword evidence="6 8" id="KW-0687">Ribonucleoprotein</keyword>
<dbReference type="OrthoDB" id="2986092at2"/>
<name>F8L6Y8_SIMNZ</name>
<organism evidence="8 9">
    <name type="scientific">Simkania negevensis (strain ATCC VR-1471 / DSM 27360 / Z)</name>
    <dbReference type="NCBI Taxonomy" id="331113"/>
    <lineage>
        <taxon>Bacteria</taxon>
        <taxon>Pseudomonadati</taxon>
        <taxon>Chlamydiota</taxon>
        <taxon>Chlamydiia</taxon>
        <taxon>Parachlamydiales</taxon>
        <taxon>Simkaniaceae</taxon>
        <taxon>Simkania</taxon>
    </lineage>
</organism>
<protein>
    <submittedName>
        <fullName evidence="8">60 kDa SS-A/Ro ribonucleoprotein</fullName>
    </submittedName>
</protein>
<dbReference type="Proteomes" id="UP000000496">
    <property type="component" value="Chromosome gsn.131"/>
</dbReference>
<dbReference type="PANTHER" id="PTHR14202:SF0">
    <property type="entry name" value="RNA-BINDING PROTEIN RO60"/>
    <property type="match status" value="1"/>
</dbReference>
<dbReference type="GO" id="GO:1990904">
    <property type="term" value="C:ribonucleoprotein complex"/>
    <property type="evidence" value="ECO:0007669"/>
    <property type="project" value="UniProtKB-KW"/>
</dbReference>
<dbReference type="InterPro" id="IPR056800">
    <property type="entry name" value="vWA_Ro60"/>
</dbReference>
<dbReference type="STRING" id="331113.SNE_A06210"/>
<accession>F8L6Y8</accession>
<evidence type="ECO:0000313" key="9">
    <source>
        <dbReference type="Proteomes" id="UP000000496"/>
    </source>
</evidence>
<evidence type="ECO:0000256" key="2">
    <source>
        <dbReference type="ARBA" id="ARBA00007814"/>
    </source>
</evidence>
<evidence type="ECO:0000256" key="1">
    <source>
        <dbReference type="ARBA" id="ARBA00004496"/>
    </source>
</evidence>
<dbReference type="InterPro" id="IPR040322">
    <property type="entry name" value="TROVE2"/>
</dbReference>
<reference evidence="8 9" key="2">
    <citation type="journal article" date="2011" name="Mol. Biol. Evol.">
        <title>Unity in variety--the pan-genome of the Chlamydiae.</title>
        <authorList>
            <person name="Collingro A."/>
            <person name="Tischler P."/>
            <person name="Weinmaier T."/>
            <person name="Penz T."/>
            <person name="Heinz E."/>
            <person name="Brunham R.C."/>
            <person name="Read T.D."/>
            <person name="Bavoil P.M."/>
            <person name="Sachse K."/>
            <person name="Kahane S."/>
            <person name="Friedman M.G."/>
            <person name="Rattei T."/>
            <person name="Myers G.S."/>
            <person name="Horn M."/>
        </authorList>
    </citation>
    <scope>NUCLEOTIDE SEQUENCE [LARGE SCALE GENOMIC DNA]</scope>
    <source>
        <strain evidence="9">ATCC VR-1471 / Z</strain>
    </source>
</reference>
<sequence>MNIKYSQHFNLRNPKTPQTEAAYGATLNNAGGYSFELDRWQKLDRFLILGTEGGTYYVTERKLTQANAKNVQVCIQTDGIRTVKQIVTISQSGRAPKNDPALFALAMCASLGNEITRNEALKSLSLVARTATHLFVFAEYAHAFRGWGRGLKRSIGNWYSEKEPDFLLYQIMKYQERNGWSHRDLLRLSHPKPVSSKHRALFSWACSQGKKEKQEEAIQNFEQLQATHQLKQETSLRNATELISKYKLPREVIPTNLLNKKEIWDALLRDMPITALIRNLGKMTKIGLLQELSKAEDFVIEKLTSRELLKKGRTHPLTILTALMTYTKGNGFRGKLAWKPNGRISEALEQAFYTCFEHVIPTHKRFMIGVDISASMFWGNLAGSPMTPGDAAAALSLVTKSTEERCIIKAFSHEFIDLPISKSMRLQEVISLMRAHGFGRTDCSLPMVFAKENKLNVDAFLILTDNETWAGDIYPSEALRDYRASSGIDAKLIVCGMQANAFSIANPNDRGMLDVVGFDTSTPNIISDFIRD</sequence>
<evidence type="ECO:0000256" key="6">
    <source>
        <dbReference type="ARBA" id="ARBA00023274"/>
    </source>
</evidence>
<evidence type="ECO:0000259" key="7">
    <source>
        <dbReference type="PROSITE" id="PS50988"/>
    </source>
</evidence>
<dbReference type="RefSeq" id="WP_013942965.1">
    <property type="nucleotide sequence ID" value="NC_015713.1"/>
</dbReference>
<dbReference type="HOGENOM" id="CLU_024421_1_0_0"/>
<evidence type="ECO:0000313" key="8">
    <source>
        <dbReference type="EMBL" id="CCB88498.1"/>
    </source>
</evidence>
<dbReference type="GO" id="GO:0003723">
    <property type="term" value="F:RNA binding"/>
    <property type="evidence" value="ECO:0007669"/>
    <property type="project" value="UniProtKB-KW"/>
</dbReference>
<dbReference type="GO" id="GO:0046872">
    <property type="term" value="F:metal ion binding"/>
    <property type="evidence" value="ECO:0007669"/>
    <property type="project" value="UniProtKB-KW"/>
</dbReference>
<dbReference type="Pfam" id="PF05731">
    <property type="entry name" value="TROVE"/>
    <property type="match status" value="1"/>
</dbReference>
<dbReference type="SUPFAM" id="SSF140864">
    <property type="entry name" value="TROVE domain-like"/>
    <property type="match status" value="1"/>
</dbReference>
<dbReference type="GO" id="GO:0005737">
    <property type="term" value="C:cytoplasm"/>
    <property type="evidence" value="ECO:0007669"/>
    <property type="project" value="UniProtKB-SubCell"/>
</dbReference>